<sequence length="486" mass="54704">MTISQSNNESNGTQPPKLPTTQGYGQYPLHDRSQRPLKVIVVGAGPSGIAALIELKKLPHVEILCFEKNADVGGTWLETRYPGAACDVASHAYQYSFDYKTDWSRHFSPAEEIGEYFISVAKKHDLYNRITFNSRVIGAEWDDDTGLWRVQVARDISSPESDAIVEDHLAHVFINAGDTAADIERFNNNPEYYKAFRKQIEQQMNENFAASIKNSEAQEKGRQWAEKMMSSAIASPELREKLIPSWELGCRRLTPSLPYLKAIQEPNVNIIRTGIRRITEKGIETDDGEVHEVDTLICATGFNTSFSSRFNIVGRNGVSLRTMWKAKGPEAYLGMAIAGLPNYFTLLGPNCPIANGSLIPCIESSARYIAQAIQKIQTDQIRSLDVKQPIQDAFNDYVQEVHKDLVWTGSCQSWYKDRKSGRVVAVWPGSSIHFMEMIASPRWEDFDIKYINSNPFSFMGNGISQREAKGEDLTYYLDDMVSEVKA</sequence>
<feature type="region of interest" description="Disordered" evidence="3">
    <location>
        <begin position="1"/>
        <end position="26"/>
    </location>
</feature>
<evidence type="ECO:0000313" key="4">
    <source>
        <dbReference type="EMBL" id="RKL32818.1"/>
    </source>
</evidence>
<dbReference type="GO" id="GO:0050660">
    <property type="term" value="F:flavin adenine dinucleotide binding"/>
    <property type="evidence" value="ECO:0007669"/>
    <property type="project" value="InterPro"/>
</dbReference>
<evidence type="ECO:0008006" key="6">
    <source>
        <dbReference type="Google" id="ProtNLM"/>
    </source>
</evidence>
<evidence type="ECO:0000256" key="3">
    <source>
        <dbReference type="SAM" id="MobiDB-lite"/>
    </source>
</evidence>
<dbReference type="EMBL" id="MRDB01000042">
    <property type="protein sequence ID" value="RKL32818.1"/>
    <property type="molecule type" value="Genomic_DNA"/>
</dbReference>
<evidence type="ECO:0000256" key="1">
    <source>
        <dbReference type="ARBA" id="ARBA00010139"/>
    </source>
</evidence>
<protein>
    <recommendedName>
        <fullName evidence="6">Sterigmatocystin biosynthesis monooxygenase stcW</fullName>
    </recommendedName>
</protein>
<dbReference type="PANTHER" id="PTHR42877:SF4">
    <property type="entry name" value="FAD_NAD(P)-BINDING DOMAIN-CONTAINING PROTEIN-RELATED"/>
    <property type="match status" value="1"/>
</dbReference>
<dbReference type="Proteomes" id="UP000283569">
    <property type="component" value="Unassembled WGS sequence"/>
</dbReference>
<accession>A0A420SU95</accession>
<dbReference type="InterPro" id="IPR036188">
    <property type="entry name" value="FAD/NAD-bd_sf"/>
</dbReference>
<dbReference type="PRINTS" id="PR00370">
    <property type="entry name" value="FMOXYGENASE"/>
</dbReference>
<dbReference type="Gene3D" id="3.50.50.60">
    <property type="entry name" value="FAD/NAD(P)-binding domain"/>
    <property type="match status" value="2"/>
</dbReference>
<dbReference type="InterPro" id="IPR000960">
    <property type="entry name" value="Flavin_mOase"/>
</dbReference>
<comment type="similarity">
    <text evidence="1">Belongs to the FAD-binding monooxygenase family.</text>
</comment>
<dbReference type="GO" id="GO:0016491">
    <property type="term" value="F:oxidoreductase activity"/>
    <property type="evidence" value="ECO:0007669"/>
    <property type="project" value="UniProtKB-KW"/>
</dbReference>
<dbReference type="GO" id="GO:0050661">
    <property type="term" value="F:NADP binding"/>
    <property type="evidence" value="ECO:0007669"/>
    <property type="project" value="InterPro"/>
</dbReference>
<proteinExistence type="inferred from homology"/>
<dbReference type="AlphaFoldDB" id="A0A420SU95"/>
<dbReference type="PANTHER" id="PTHR42877">
    <property type="entry name" value="L-ORNITHINE N(5)-MONOOXYGENASE-RELATED"/>
    <property type="match status" value="1"/>
</dbReference>
<feature type="compositionally biased region" description="Polar residues" evidence="3">
    <location>
        <begin position="1"/>
        <end position="24"/>
    </location>
</feature>
<keyword evidence="2" id="KW-0560">Oxidoreductase</keyword>
<evidence type="ECO:0000313" key="5">
    <source>
        <dbReference type="Proteomes" id="UP000283569"/>
    </source>
</evidence>
<dbReference type="Pfam" id="PF13450">
    <property type="entry name" value="NAD_binding_8"/>
    <property type="match status" value="1"/>
</dbReference>
<name>A0A420SU95_GIBIN</name>
<comment type="caution">
    <text evidence="4">The sequence shown here is derived from an EMBL/GenBank/DDBJ whole genome shotgun (WGS) entry which is preliminary data.</text>
</comment>
<dbReference type="InterPro" id="IPR051209">
    <property type="entry name" value="FAD-bind_Monooxygenase_sf"/>
</dbReference>
<evidence type="ECO:0000256" key="2">
    <source>
        <dbReference type="ARBA" id="ARBA00023002"/>
    </source>
</evidence>
<organism evidence="4 5">
    <name type="scientific">Gibberella intermedia</name>
    <name type="common">Bulb rot disease fungus</name>
    <name type="synonym">Fusarium proliferatum</name>
    <dbReference type="NCBI Taxonomy" id="948311"/>
    <lineage>
        <taxon>Eukaryota</taxon>
        <taxon>Fungi</taxon>
        <taxon>Dikarya</taxon>
        <taxon>Ascomycota</taxon>
        <taxon>Pezizomycotina</taxon>
        <taxon>Sordariomycetes</taxon>
        <taxon>Hypocreomycetidae</taxon>
        <taxon>Hypocreales</taxon>
        <taxon>Nectriaceae</taxon>
        <taxon>Fusarium</taxon>
        <taxon>Fusarium fujikuroi species complex</taxon>
    </lineage>
</organism>
<reference evidence="4 5" key="1">
    <citation type="journal article" date="2018" name="Sci. Rep.">
        <title>Characterisation of pathogen-specific regions and novel effector candidates in Fusarium oxysporum f. sp. cepae.</title>
        <authorList>
            <person name="Armitage A.D."/>
            <person name="Taylor A."/>
            <person name="Sobczyk M.K."/>
            <person name="Baxter L."/>
            <person name="Greenfield B.P."/>
            <person name="Bates H.J."/>
            <person name="Wilson F."/>
            <person name="Jackson A.C."/>
            <person name="Ott S."/>
            <person name="Harrison R.J."/>
            <person name="Clarkson J.P."/>
        </authorList>
    </citation>
    <scope>NUCLEOTIDE SEQUENCE [LARGE SCALE GENOMIC DNA]</scope>
    <source>
        <strain evidence="4 5">Fp_A8</strain>
    </source>
</reference>
<dbReference type="SUPFAM" id="SSF51905">
    <property type="entry name" value="FAD/NAD(P)-binding domain"/>
    <property type="match status" value="2"/>
</dbReference>
<gene>
    <name evidence="4" type="ORF">BFJ72_g10318</name>
</gene>